<comment type="caution">
    <text evidence="2">The sequence shown here is derived from an EMBL/GenBank/DDBJ whole genome shotgun (WGS) entry which is preliminary data.</text>
</comment>
<proteinExistence type="predicted"/>
<feature type="domain" description="FAD-dependent urate hydroxylase HpyO/Asp monooxygenase CreE-like FAD/NAD(P)-binding" evidence="1">
    <location>
        <begin position="7"/>
        <end position="189"/>
    </location>
</feature>
<dbReference type="OrthoDB" id="3653265at2"/>
<keyword evidence="3" id="KW-1185">Reference proteome</keyword>
<sequence length="640" mass="70726">MDEQHIVFIGGGPRTAMILERISANREHFPGSPLRLHIVDPYPAGAGRIWRENQSPLLKLNSRASDVSMFTDESVQCLGPAVNGPPLDEWARLIREGALNDAPQQLASDPLLRAEVAALGPEDFPTRRLQSCYLRWFFDRVRASFAAPDQVEVHLDTAVDLISGPSAHQVHLASGQIIEADQVVLVQGHLDARIQSDARAAEFAAKAAKHQHLGYFPPGYTNDIDFQSLPAGADVLVSGMGLAFTDLFVLLFEGRGGRFEPASDGALRYIPSGAEPRLLAGSRRGVPYHSKISSIPRSDTSSTRFFTEEQLARLHERHGELDFFEHVWPLIAKEAAYFYYRELFSAPAARTGSFEDFADAYESVHWYSPERASLVARFFEPADRLEFEELDFPLPFPRPFGSKLARTHINRLVTSHIIQDLRLRDSPDHPQFQALFLGLLRCYTDLRFIHDKLSEQGRSQLASWWHGFFSFIDSGPPAHRLRELLALHDAGLIEFLGPETSFGFDEQAQQFTAQTLAGTVNAQWFIEARLPATRVASSADPLLAALHRRGLITEEPGGSGKLHINSLRQVIGPDGAVHRWLFAVGASVSGIQGGAFSRPKSNSAPFADSDALAREVLSAPARMSPWELAGSVGDAHRILG</sequence>
<organism evidence="2 3">
    <name type="scientific">Glutamicibacter uratoxydans</name>
    <name type="common">Arthrobacter uratoxydans</name>
    <dbReference type="NCBI Taxonomy" id="43667"/>
    <lineage>
        <taxon>Bacteria</taxon>
        <taxon>Bacillati</taxon>
        <taxon>Actinomycetota</taxon>
        <taxon>Actinomycetes</taxon>
        <taxon>Micrococcales</taxon>
        <taxon>Micrococcaceae</taxon>
        <taxon>Glutamicibacter</taxon>
    </lineage>
</organism>
<evidence type="ECO:0000313" key="3">
    <source>
        <dbReference type="Proteomes" id="UP000316612"/>
    </source>
</evidence>
<dbReference type="PANTHER" id="PTHR40254:SF1">
    <property type="entry name" value="BLR0577 PROTEIN"/>
    <property type="match status" value="1"/>
</dbReference>
<dbReference type="RefSeq" id="WP_141362069.1">
    <property type="nucleotide sequence ID" value="NZ_BAAAJL010000001.1"/>
</dbReference>
<dbReference type="Proteomes" id="UP000316612">
    <property type="component" value="Unassembled WGS sequence"/>
</dbReference>
<dbReference type="InterPro" id="IPR052189">
    <property type="entry name" value="L-asp_N-monooxygenase_NS-form"/>
</dbReference>
<dbReference type="PANTHER" id="PTHR40254">
    <property type="entry name" value="BLR0577 PROTEIN"/>
    <property type="match status" value="1"/>
</dbReference>
<dbReference type="AlphaFoldDB" id="A0A4Y4DMV7"/>
<evidence type="ECO:0000259" key="1">
    <source>
        <dbReference type="Pfam" id="PF13454"/>
    </source>
</evidence>
<dbReference type="Pfam" id="PF13454">
    <property type="entry name" value="NAD_binding_9"/>
    <property type="match status" value="1"/>
</dbReference>
<dbReference type="InterPro" id="IPR038732">
    <property type="entry name" value="HpyO/CreE_NAD-binding"/>
</dbReference>
<name>A0A4Y4DMV7_GLUUR</name>
<evidence type="ECO:0000313" key="2">
    <source>
        <dbReference type="EMBL" id="GED05214.1"/>
    </source>
</evidence>
<reference evidence="2 3" key="1">
    <citation type="submission" date="2019-06" db="EMBL/GenBank/DDBJ databases">
        <title>Whole genome shotgun sequence of Glutamicibacter uratoxydans NBRC 15515.</title>
        <authorList>
            <person name="Hosoyama A."/>
            <person name="Uohara A."/>
            <person name="Ohji S."/>
            <person name="Ichikawa N."/>
        </authorList>
    </citation>
    <scope>NUCLEOTIDE SEQUENCE [LARGE SCALE GENOMIC DNA]</scope>
    <source>
        <strain evidence="2 3">NBRC 15515</strain>
    </source>
</reference>
<gene>
    <name evidence="2" type="ORF">AUR04nite_07460</name>
</gene>
<protein>
    <submittedName>
        <fullName evidence="2">Adenylate cyclase</fullName>
    </submittedName>
</protein>
<dbReference type="EMBL" id="BJNY01000003">
    <property type="protein sequence ID" value="GED05214.1"/>
    <property type="molecule type" value="Genomic_DNA"/>
</dbReference>
<accession>A0A4Y4DMV7</accession>